<name>A0AAV7R0C9_PLEWA</name>
<dbReference type="AlphaFoldDB" id="A0AAV7R0C9"/>
<dbReference type="Proteomes" id="UP001066276">
    <property type="component" value="Chromosome 6"/>
</dbReference>
<dbReference type="EMBL" id="JANPWB010000010">
    <property type="protein sequence ID" value="KAJ1144925.1"/>
    <property type="molecule type" value="Genomic_DNA"/>
</dbReference>
<gene>
    <name evidence="1" type="ORF">NDU88_011219</name>
</gene>
<evidence type="ECO:0000313" key="1">
    <source>
        <dbReference type="EMBL" id="KAJ1144925.1"/>
    </source>
</evidence>
<evidence type="ECO:0000313" key="2">
    <source>
        <dbReference type="Proteomes" id="UP001066276"/>
    </source>
</evidence>
<accession>A0AAV7R0C9</accession>
<sequence>MKASQEGRSQRNNVRIVGLSEHVKGPNIELTAPDLENIRNFLEGMLLGTTYSQNARAAMYLSMDVVMAEDCNCVLDGMLALE</sequence>
<comment type="caution">
    <text evidence="1">The sequence shown here is derived from an EMBL/GenBank/DDBJ whole genome shotgun (WGS) entry which is preliminary data.</text>
</comment>
<protein>
    <submittedName>
        <fullName evidence="1">Uncharacterized protein</fullName>
    </submittedName>
</protein>
<organism evidence="1 2">
    <name type="scientific">Pleurodeles waltl</name>
    <name type="common">Iberian ribbed newt</name>
    <dbReference type="NCBI Taxonomy" id="8319"/>
    <lineage>
        <taxon>Eukaryota</taxon>
        <taxon>Metazoa</taxon>
        <taxon>Chordata</taxon>
        <taxon>Craniata</taxon>
        <taxon>Vertebrata</taxon>
        <taxon>Euteleostomi</taxon>
        <taxon>Amphibia</taxon>
        <taxon>Batrachia</taxon>
        <taxon>Caudata</taxon>
        <taxon>Salamandroidea</taxon>
        <taxon>Salamandridae</taxon>
        <taxon>Pleurodelinae</taxon>
        <taxon>Pleurodeles</taxon>
    </lineage>
</organism>
<keyword evidence="2" id="KW-1185">Reference proteome</keyword>
<reference evidence="1" key="1">
    <citation type="journal article" date="2022" name="bioRxiv">
        <title>Sequencing and chromosome-scale assembly of the giantPleurodeles waltlgenome.</title>
        <authorList>
            <person name="Brown T."/>
            <person name="Elewa A."/>
            <person name="Iarovenko S."/>
            <person name="Subramanian E."/>
            <person name="Araus A.J."/>
            <person name="Petzold A."/>
            <person name="Susuki M."/>
            <person name="Suzuki K.-i.T."/>
            <person name="Hayashi T."/>
            <person name="Toyoda A."/>
            <person name="Oliveira C."/>
            <person name="Osipova E."/>
            <person name="Leigh N.D."/>
            <person name="Simon A."/>
            <person name="Yun M.H."/>
        </authorList>
    </citation>
    <scope>NUCLEOTIDE SEQUENCE</scope>
    <source>
        <strain evidence="1">20211129_DDA</strain>
        <tissue evidence="1">Liver</tissue>
    </source>
</reference>
<proteinExistence type="predicted"/>